<evidence type="ECO:0000313" key="1">
    <source>
        <dbReference type="EMBL" id="KAF0921242.1"/>
    </source>
</evidence>
<dbReference type="EMBL" id="SPHZ02000005">
    <property type="protein sequence ID" value="KAF0921242.1"/>
    <property type="molecule type" value="Genomic_DNA"/>
</dbReference>
<keyword evidence="2" id="KW-1185">Reference proteome</keyword>
<proteinExistence type="predicted"/>
<name>A0A6G1E9Y6_9ORYZ</name>
<dbReference type="AlphaFoldDB" id="A0A6G1E9Y6"/>
<evidence type="ECO:0008006" key="3">
    <source>
        <dbReference type="Google" id="ProtNLM"/>
    </source>
</evidence>
<reference evidence="1 2" key="1">
    <citation type="submission" date="2019-11" db="EMBL/GenBank/DDBJ databases">
        <title>Whole genome sequence of Oryza granulata.</title>
        <authorList>
            <person name="Li W."/>
        </authorList>
    </citation>
    <scope>NUCLEOTIDE SEQUENCE [LARGE SCALE GENOMIC DNA]</scope>
    <source>
        <strain evidence="2">cv. Menghai</strain>
        <tissue evidence="1">Leaf</tissue>
    </source>
</reference>
<organism evidence="1 2">
    <name type="scientific">Oryza meyeriana var. granulata</name>
    <dbReference type="NCBI Taxonomy" id="110450"/>
    <lineage>
        <taxon>Eukaryota</taxon>
        <taxon>Viridiplantae</taxon>
        <taxon>Streptophyta</taxon>
        <taxon>Embryophyta</taxon>
        <taxon>Tracheophyta</taxon>
        <taxon>Spermatophyta</taxon>
        <taxon>Magnoliopsida</taxon>
        <taxon>Liliopsida</taxon>
        <taxon>Poales</taxon>
        <taxon>Poaceae</taxon>
        <taxon>BOP clade</taxon>
        <taxon>Oryzoideae</taxon>
        <taxon>Oryzeae</taxon>
        <taxon>Oryzinae</taxon>
        <taxon>Oryza</taxon>
        <taxon>Oryza meyeriana</taxon>
    </lineage>
</organism>
<protein>
    <recommendedName>
        <fullName evidence="3">DUF1618 domain-containing protein</fullName>
    </recommendedName>
</protein>
<gene>
    <name evidence="1" type="ORF">E2562_039456</name>
</gene>
<dbReference type="Proteomes" id="UP000479710">
    <property type="component" value="Unassembled WGS sequence"/>
</dbReference>
<accession>A0A6G1E9Y6</accession>
<evidence type="ECO:0000313" key="2">
    <source>
        <dbReference type="Proteomes" id="UP000479710"/>
    </source>
</evidence>
<comment type="caution">
    <text evidence="1">The sequence shown here is derived from an EMBL/GenBank/DDBJ whole genome shotgun (WGS) entry which is preliminary data.</text>
</comment>
<dbReference type="OrthoDB" id="689746at2759"/>
<sequence>MASSPASWVVLDRNVEDADLVDIRDREWATVKCSRKEAYGCGEFGQALVEGLTLYMRLSDGRNDRFSALCFWLRRCEALQRIAAATIPRHSLFPGHPRTTARITFSCHLDATEENLVILTTAFNHGRDVYYLLYDNIDESLNMIPCFMPFHMQPVLGPLAGAMT</sequence>